<evidence type="ECO:0000256" key="6">
    <source>
        <dbReference type="ARBA" id="ARBA00022989"/>
    </source>
</evidence>
<name>A0A150FNS2_CLOPD</name>
<comment type="subcellular location">
    <subcellularLocation>
        <location evidence="1">Cell membrane</location>
        <topology evidence="1">Multi-pass membrane protein</topology>
    </subcellularLocation>
</comment>
<dbReference type="GO" id="GO:0033214">
    <property type="term" value="P:siderophore-iron import into cell"/>
    <property type="evidence" value="ECO:0007669"/>
    <property type="project" value="TreeGrafter"/>
</dbReference>
<dbReference type="EMBL" id="LSFY01000001">
    <property type="protein sequence ID" value="KXZ39236.1"/>
    <property type="molecule type" value="Genomic_DNA"/>
</dbReference>
<protein>
    <submittedName>
        <fullName evidence="9">ABC-type transporter, integral membrane subunit</fullName>
    </submittedName>
    <submittedName>
        <fullName evidence="10">Iron complex transport system permease protein</fullName>
    </submittedName>
</protein>
<feature type="transmembrane region" description="Helical" evidence="8">
    <location>
        <begin position="7"/>
        <end position="27"/>
    </location>
</feature>
<feature type="transmembrane region" description="Helical" evidence="8">
    <location>
        <begin position="194"/>
        <end position="216"/>
    </location>
</feature>
<keyword evidence="3" id="KW-0813">Transport</keyword>
<dbReference type="Pfam" id="PF01032">
    <property type="entry name" value="FecCD"/>
    <property type="match status" value="1"/>
</dbReference>
<feature type="transmembrane region" description="Helical" evidence="8">
    <location>
        <begin position="58"/>
        <end position="78"/>
    </location>
</feature>
<feature type="transmembrane region" description="Helical" evidence="8">
    <location>
        <begin position="315"/>
        <end position="332"/>
    </location>
</feature>
<evidence type="ECO:0000313" key="10">
    <source>
        <dbReference type="EMBL" id="SHK86661.1"/>
    </source>
</evidence>
<dbReference type="STRING" id="1121328.JWYL7_0311"/>
<feature type="transmembrane region" description="Helical" evidence="8">
    <location>
        <begin position="245"/>
        <end position="265"/>
    </location>
</feature>
<evidence type="ECO:0000256" key="7">
    <source>
        <dbReference type="ARBA" id="ARBA00023136"/>
    </source>
</evidence>
<evidence type="ECO:0000256" key="8">
    <source>
        <dbReference type="SAM" id="Phobius"/>
    </source>
</evidence>
<dbReference type="GO" id="GO:0005886">
    <property type="term" value="C:plasma membrane"/>
    <property type="evidence" value="ECO:0007669"/>
    <property type="project" value="UniProtKB-SubCell"/>
</dbReference>
<accession>A0A150FNS2</accession>
<dbReference type="OrthoDB" id="9792889at2"/>
<evidence type="ECO:0000256" key="4">
    <source>
        <dbReference type="ARBA" id="ARBA00022475"/>
    </source>
</evidence>
<comment type="caution">
    <text evidence="9">The sequence shown here is derived from an EMBL/GenBank/DDBJ whole genome shotgun (WGS) entry which is preliminary data.</text>
</comment>
<dbReference type="GO" id="GO:0022857">
    <property type="term" value="F:transmembrane transporter activity"/>
    <property type="evidence" value="ECO:0007669"/>
    <property type="project" value="InterPro"/>
</dbReference>
<dbReference type="InterPro" id="IPR037294">
    <property type="entry name" value="ABC_BtuC-like"/>
</dbReference>
<keyword evidence="7 8" id="KW-0472">Membrane</keyword>
<evidence type="ECO:0000256" key="1">
    <source>
        <dbReference type="ARBA" id="ARBA00004651"/>
    </source>
</evidence>
<proteinExistence type="inferred from homology"/>
<dbReference type="AlphaFoldDB" id="A0A150FNS2"/>
<feature type="transmembrane region" description="Helical" evidence="8">
    <location>
        <begin position="154"/>
        <end position="174"/>
    </location>
</feature>
<organism evidence="9 11">
    <name type="scientific">Alkalithermobacter thermoalcaliphilus JW-YL-7 = DSM 7308</name>
    <dbReference type="NCBI Taxonomy" id="1121328"/>
    <lineage>
        <taxon>Bacteria</taxon>
        <taxon>Bacillati</taxon>
        <taxon>Bacillota</taxon>
        <taxon>Clostridia</taxon>
        <taxon>Peptostreptococcales</taxon>
        <taxon>Tepidibacteraceae</taxon>
        <taxon>Alkalithermobacter</taxon>
    </lineage>
</organism>
<feature type="transmembrane region" description="Helical" evidence="8">
    <location>
        <begin position="285"/>
        <end position="303"/>
    </location>
</feature>
<evidence type="ECO:0000313" key="11">
    <source>
        <dbReference type="Proteomes" id="UP000092605"/>
    </source>
</evidence>
<dbReference type="RefSeq" id="WP_066068045.1">
    <property type="nucleotide sequence ID" value="NZ_FRBG01000006.1"/>
</dbReference>
<dbReference type="PANTHER" id="PTHR30472:SF24">
    <property type="entry name" value="FERRIC ENTEROBACTIN TRANSPORT SYSTEM PERMEASE PROTEIN FEPG"/>
    <property type="match status" value="1"/>
</dbReference>
<feature type="transmembrane region" description="Helical" evidence="8">
    <location>
        <begin position="90"/>
        <end position="108"/>
    </location>
</feature>
<feature type="transmembrane region" description="Helical" evidence="8">
    <location>
        <begin position="120"/>
        <end position="142"/>
    </location>
</feature>
<dbReference type="InterPro" id="IPR000522">
    <property type="entry name" value="ABC_transptr_permease_BtuC"/>
</dbReference>
<evidence type="ECO:0000256" key="3">
    <source>
        <dbReference type="ARBA" id="ARBA00022448"/>
    </source>
</evidence>
<dbReference type="Gene3D" id="1.10.3470.10">
    <property type="entry name" value="ABC transporter involved in vitamin B12 uptake, BtuC"/>
    <property type="match status" value="1"/>
</dbReference>
<dbReference type="Proteomes" id="UP000092605">
    <property type="component" value="Unassembled WGS sequence"/>
</dbReference>
<dbReference type="EMBL" id="FRBG01000006">
    <property type="protein sequence ID" value="SHK86661.1"/>
    <property type="molecule type" value="Genomic_DNA"/>
</dbReference>
<dbReference type="PANTHER" id="PTHR30472">
    <property type="entry name" value="FERRIC ENTEROBACTIN TRANSPORT SYSTEM PERMEASE PROTEIN"/>
    <property type="match status" value="1"/>
</dbReference>
<evidence type="ECO:0000313" key="9">
    <source>
        <dbReference type="EMBL" id="KXZ39236.1"/>
    </source>
</evidence>
<keyword evidence="4" id="KW-1003">Cell membrane</keyword>
<dbReference type="CDD" id="cd06550">
    <property type="entry name" value="TM_ABC_iron-siderophores_like"/>
    <property type="match status" value="1"/>
</dbReference>
<dbReference type="Proteomes" id="UP000323392">
    <property type="component" value="Unassembled WGS sequence"/>
</dbReference>
<evidence type="ECO:0000256" key="5">
    <source>
        <dbReference type="ARBA" id="ARBA00022692"/>
    </source>
</evidence>
<keyword evidence="5 8" id="KW-0812">Transmembrane</keyword>
<keyword evidence="6 8" id="KW-1133">Transmembrane helix</keyword>
<sequence length="335" mass="36233" precursor="true">MKKRRFKITVLVLAILLVVSILMYLGWGNYEIAPAAIIRTLLGKGTKLENAAILHIRLPRMLVGICVGVALSTAGALLQTITKNELADPGIIGINAGAAVAAVIFISLKTTNYYSALGSLSVYVLPFMAILGASISAFIIYFLSSSKGIKPKRLLLIGLGINAGLNAFITFFTFRGGVGDYNRVLIWTSGSLWGAGWSYAKIIIPFVSILFILVILNYKKLDVMNLSDEHVISLGLDLNKERKKFLGYAVMLSGVATAFAGNIGFIGLICPNIAKRIVGSYHKKFLIASAMISVVIILFADAVSRNLFSPIEIPVGIAVSIFGVPYFIYLMMEEN</sequence>
<dbReference type="FunFam" id="1.10.3470.10:FF:000001">
    <property type="entry name" value="Vitamin B12 ABC transporter permease BtuC"/>
    <property type="match status" value="1"/>
</dbReference>
<dbReference type="SUPFAM" id="SSF81345">
    <property type="entry name" value="ABC transporter involved in vitamin B12 uptake, BtuC"/>
    <property type="match status" value="1"/>
</dbReference>
<dbReference type="PATRIC" id="fig|1121328.3.peg.310"/>
<evidence type="ECO:0000256" key="2">
    <source>
        <dbReference type="ARBA" id="ARBA00007935"/>
    </source>
</evidence>
<gene>
    <name evidence="9" type="ORF">JWYL7_0311</name>
    <name evidence="10" type="ORF">SAMN05661008_01047</name>
</gene>
<keyword evidence="12" id="KW-1185">Reference proteome</keyword>
<comment type="similarity">
    <text evidence="2">Belongs to the binding-protein-dependent transport system permease family. FecCD subfamily.</text>
</comment>
<reference evidence="10 12" key="2">
    <citation type="submission" date="2016-11" db="EMBL/GenBank/DDBJ databases">
        <authorList>
            <person name="Varghese N."/>
            <person name="Submissions S."/>
        </authorList>
    </citation>
    <scope>NUCLEOTIDE SEQUENCE [LARGE SCALE GENOMIC DNA]</scope>
    <source>
        <strain evidence="10 12">DSM 7308</strain>
    </source>
</reference>
<reference evidence="9 11" key="1">
    <citation type="submission" date="2016-02" db="EMBL/GenBank/DDBJ databases">
        <title>Draft genome sequence for Clostridium paradoxum JW-YL-7.</title>
        <authorList>
            <person name="Utturkar S.M."/>
            <person name="Lancaster A."/>
            <person name="Poole F.L."/>
            <person name="Adams M.W."/>
            <person name="Brown S.D."/>
        </authorList>
    </citation>
    <scope>NUCLEOTIDE SEQUENCE [LARGE SCALE GENOMIC DNA]</scope>
    <source>
        <strain evidence="9 11">JW-YL-7</strain>
    </source>
</reference>
<evidence type="ECO:0000313" key="12">
    <source>
        <dbReference type="Proteomes" id="UP000323392"/>
    </source>
</evidence>